<feature type="domain" description="J" evidence="2">
    <location>
        <begin position="71"/>
        <end position="136"/>
    </location>
</feature>
<dbReference type="AlphaFoldDB" id="A0AAV2FAS1"/>
<feature type="compositionally biased region" description="Basic and acidic residues" evidence="1">
    <location>
        <begin position="112"/>
        <end position="131"/>
    </location>
</feature>
<sequence length="143" mass="16416">MPCSASNICYHPRLWKPLGMEDIGCVESLHCPPLVFLITFCRGILRVEGLLVLEWWRFGRATGSLHAKEQSYYEVLGVPENACKEDIKRAFRLLAKKYHPDANKNNPSAKKKVLEIRETDETPHDPEKRGQYDMVSSWSLASR</sequence>
<dbReference type="PANTHER" id="PTHR43096">
    <property type="entry name" value="DNAJ HOMOLOG 1, MITOCHONDRIAL-RELATED"/>
    <property type="match status" value="1"/>
</dbReference>
<feature type="region of interest" description="Disordered" evidence="1">
    <location>
        <begin position="100"/>
        <end position="143"/>
    </location>
</feature>
<dbReference type="Pfam" id="PF00226">
    <property type="entry name" value="DnaJ"/>
    <property type="match status" value="1"/>
</dbReference>
<evidence type="ECO:0000313" key="4">
    <source>
        <dbReference type="Proteomes" id="UP001497516"/>
    </source>
</evidence>
<gene>
    <name evidence="3" type="ORF">LTRI10_LOCUS35794</name>
</gene>
<protein>
    <recommendedName>
        <fullName evidence="2">J domain-containing protein</fullName>
    </recommendedName>
</protein>
<dbReference type="CDD" id="cd06257">
    <property type="entry name" value="DnaJ"/>
    <property type="match status" value="1"/>
</dbReference>
<organism evidence="3 4">
    <name type="scientific">Linum trigynum</name>
    <dbReference type="NCBI Taxonomy" id="586398"/>
    <lineage>
        <taxon>Eukaryota</taxon>
        <taxon>Viridiplantae</taxon>
        <taxon>Streptophyta</taxon>
        <taxon>Embryophyta</taxon>
        <taxon>Tracheophyta</taxon>
        <taxon>Spermatophyta</taxon>
        <taxon>Magnoliopsida</taxon>
        <taxon>eudicotyledons</taxon>
        <taxon>Gunneridae</taxon>
        <taxon>Pentapetalae</taxon>
        <taxon>rosids</taxon>
        <taxon>fabids</taxon>
        <taxon>Malpighiales</taxon>
        <taxon>Linaceae</taxon>
        <taxon>Linum</taxon>
    </lineage>
</organism>
<reference evidence="3 4" key="1">
    <citation type="submission" date="2024-04" db="EMBL/GenBank/DDBJ databases">
        <authorList>
            <person name="Fracassetti M."/>
        </authorList>
    </citation>
    <scope>NUCLEOTIDE SEQUENCE [LARGE SCALE GENOMIC DNA]</scope>
</reference>
<dbReference type="PRINTS" id="PR00625">
    <property type="entry name" value="JDOMAIN"/>
</dbReference>
<dbReference type="Proteomes" id="UP001497516">
    <property type="component" value="Chromosome 6"/>
</dbReference>
<dbReference type="GO" id="GO:0042026">
    <property type="term" value="P:protein refolding"/>
    <property type="evidence" value="ECO:0007669"/>
    <property type="project" value="TreeGrafter"/>
</dbReference>
<dbReference type="PANTHER" id="PTHR43096:SF36">
    <property type="entry name" value="CHAPERONE PROTEIN DNAJ 1, MITOCHONDRIAL"/>
    <property type="match status" value="1"/>
</dbReference>
<accession>A0AAV2FAS1</accession>
<dbReference type="PROSITE" id="PS50076">
    <property type="entry name" value="DNAJ_2"/>
    <property type="match status" value="1"/>
</dbReference>
<dbReference type="SUPFAM" id="SSF46565">
    <property type="entry name" value="Chaperone J-domain"/>
    <property type="match status" value="1"/>
</dbReference>
<dbReference type="GO" id="GO:0051082">
    <property type="term" value="F:unfolded protein binding"/>
    <property type="evidence" value="ECO:0007669"/>
    <property type="project" value="TreeGrafter"/>
</dbReference>
<dbReference type="InterPro" id="IPR036869">
    <property type="entry name" value="J_dom_sf"/>
</dbReference>
<name>A0AAV2FAS1_9ROSI</name>
<feature type="compositionally biased region" description="Polar residues" evidence="1">
    <location>
        <begin position="134"/>
        <end position="143"/>
    </location>
</feature>
<evidence type="ECO:0000256" key="1">
    <source>
        <dbReference type="SAM" id="MobiDB-lite"/>
    </source>
</evidence>
<dbReference type="SMART" id="SM00271">
    <property type="entry name" value="DnaJ"/>
    <property type="match status" value="1"/>
</dbReference>
<dbReference type="EMBL" id="OZ034819">
    <property type="protein sequence ID" value="CAL1395354.1"/>
    <property type="molecule type" value="Genomic_DNA"/>
</dbReference>
<dbReference type="Gene3D" id="1.10.287.110">
    <property type="entry name" value="DnaJ domain"/>
    <property type="match status" value="1"/>
</dbReference>
<evidence type="ECO:0000259" key="2">
    <source>
        <dbReference type="PROSITE" id="PS50076"/>
    </source>
</evidence>
<dbReference type="GO" id="GO:0005737">
    <property type="term" value="C:cytoplasm"/>
    <property type="evidence" value="ECO:0007669"/>
    <property type="project" value="TreeGrafter"/>
</dbReference>
<proteinExistence type="predicted"/>
<dbReference type="InterPro" id="IPR001623">
    <property type="entry name" value="DnaJ_domain"/>
</dbReference>
<keyword evidence="4" id="KW-1185">Reference proteome</keyword>
<evidence type="ECO:0000313" key="3">
    <source>
        <dbReference type="EMBL" id="CAL1395354.1"/>
    </source>
</evidence>